<evidence type="ECO:0000259" key="1">
    <source>
        <dbReference type="Pfam" id="PF09588"/>
    </source>
</evidence>
<dbReference type="InterPro" id="IPR011604">
    <property type="entry name" value="PDDEXK-like_dom_sf"/>
</dbReference>
<dbReference type="InterPro" id="IPR019080">
    <property type="entry name" value="YqaJ_viral_recombinase"/>
</dbReference>
<dbReference type="Pfam" id="PF09588">
    <property type="entry name" value="YqaJ"/>
    <property type="match status" value="1"/>
</dbReference>
<dbReference type="InterPro" id="IPR011335">
    <property type="entry name" value="Restrct_endonuc-II-like"/>
</dbReference>
<reference evidence="2" key="1">
    <citation type="submission" date="2022-01" db="EMBL/GenBank/DDBJ databases">
        <authorList>
            <person name="Braso-Vives M."/>
        </authorList>
    </citation>
    <scope>NUCLEOTIDE SEQUENCE</scope>
</reference>
<keyword evidence="3" id="KW-1185">Reference proteome</keyword>
<name>A0A8K0A0S7_BRALA</name>
<evidence type="ECO:0000313" key="3">
    <source>
        <dbReference type="Proteomes" id="UP000838412"/>
    </source>
</evidence>
<feature type="domain" description="YqaJ viral recombinase" evidence="1">
    <location>
        <begin position="318"/>
        <end position="460"/>
    </location>
</feature>
<organism evidence="2 3">
    <name type="scientific">Branchiostoma lanceolatum</name>
    <name type="common">Common lancelet</name>
    <name type="synonym">Amphioxus lanceolatum</name>
    <dbReference type="NCBI Taxonomy" id="7740"/>
    <lineage>
        <taxon>Eukaryota</taxon>
        <taxon>Metazoa</taxon>
        <taxon>Chordata</taxon>
        <taxon>Cephalochordata</taxon>
        <taxon>Leptocardii</taxon>
        <taxon>Amphioxiformes</taxon>
        <taxon>Branchiostomatidae</taxon>
        <taxon>Branchiostoma</taxon>
    </lineage>
</organism>
<dbReference type="SUPFAM" id="SSF52980">
    <property type="entry name" value="Restriction endonuclease-like"/>
    <property type="match status" value="1"/>
</dbReference>
<dbReference type="CDD" id="cd22343">
    <property type="entry name" value="PDDEXK_lambda_exonuclease-like"/>
    <property type="match status" value="1"/>
</dbReference>
<accession>A0A8K0A0S7</accession>
<dbReference type="PANTHER" id="PTHR46609">
    <property type="entry name" value="EXONUCLEASE, PHAGE-TYPE/RECB, C-TERMINAL DOMAIN-CONTAINING PROTEIN"/>
    <property type="match status" value="1"/>
</dbReference>
<dbReference type="EMBL" id="OV696691">
    <property type="protein sequence ID" value="CAH1267040.1"/>
    <property type="molecule type" value="Genomic_DNA"/>
</dbReference>
<sequence length="507" mass="57359">MAAPRAGSSSTTWTKSLAHVPPITQHIVDCWADETAKIPRAKQTKGYSNYVEGYIHDVEVQVRAESQDNCIIRGRSFPSMRKTANPYKLTVTLTRDPVTIKGSKCECKAGVGGCSHSIGLLYVICHYLKLEYDSVPLVISKTSQPQIWHIPQRSEGLHAKAVDSLTINKVNPVPKTTKRKRVTEGVLPKLYCPVSKPIPSASFTTSLLEQLNADKNDAQIQKVLPTSPSPPSVESKFGLVPFGSVISYQQRPQQKDGDIINHSCQPTYPPFPLPPQVPTNHHVPTETEQEVFLGLQVTLEHAYEVEQSTREQSQNKTWHDVRKHRLTSSNFKQVCSRKKDHASLAVRFLSSKNIQTQAMKFGIEHEPEAAKLYSEVTGNNVYLSGFVINPSAPHLGASPDRKVFVPNDPNPYGLLEIKCPDKHHFEKCDYLKKTNNGTYKLKSIHAYYYQMMGQMALTGTKWCDFLVKCKNDYHLERIMYDEEEWIKMKTSLDLFFFNYYLPQICSK</sequence>
<dbReference type="PANTHER" id="PTHR46609:SF7">
    <property type="match status" value="1"/>
</dbReference>
<gene>
    <name evidence="2" type="primary">Hypp3665</name>
    <name evidence="2" type="ORF">BLAG_LOCUS20521</name>
</gene>
<evidence type="ECO:0000313" key="2">
    <source>
        <dbReference type="EMBL" id="CAH1267040.1"/>
    </source>
</evidence>
<protein>
    <submittedName>
        <fullName evidence="2">Hypp3665 protein</fullName>
    </submittedName>
</protein>
<dbReference type="Gene3D" id="3.90.320.10">
    <property type="match status" value="1"/>
</dbReference>
<dbReference type="InterPro" id="IPR051703">
    <property type="entry name" value="NF-kappa-B_Signaling_Reg"/>
</dbReference>
<dbReference type="Proteomes" id="UP000838412">
    <property type="component" value="Chromosome 6"/>
</dbReference>
<dbReference type="AlphaFoldDB" id="A0A8K0A0S7"/>
<dbReference type="OrthoDB" id="9991317at2759"/>
<proteinExistence type="predicted"/>
<dbReference type="GO" id="GO:0006281">
    <property type="term" value="P:DNA repair"/>
    <property type="evidence" value="ECO:0007669"/>
    <property type="project" value="UniProtKB-ARBA"/>
</dbReference>